<keyword evidence="3 6" id="KW-0285">Flavoprotein</keyword>
<evidence type="ECO:0000313" key="10">
    <source>
        <dbReference type="EMBL" id="TGY87879.1"/>
    </source>
</evidence>
<name>A0A4V3RXU6_9PROT</name>
<keyword evidence="11" id="KW-1185">Reference proteome</keyword>
<feature type="domain" description="Acyl-CoA dehydrogenase/oxidase N-terminal" evidence="9">
    <location>
        <begin position="6"/>
        <end position="120"/>
    </location>
</feature>
<keyword evidence="5 6" id="KW-0560">Oxidoreductase</keyword>
<evidence type="ECO:0000256" key="6">
    <source>
        <dbReference type="RuleBase" id="RU362125"/>
    </source>
</evidence>
<evidence type="ECO:0000256" key="2">
    <source>
        <dbReference type="ARBA" id="ARBA00009347"/>
    </source>
</evidence>
<comment type="similarity">
    <text evidence="2 6">Belongs to the acyl-CoA dehydrogenase family.</text>
</comment>
<protein>
    <submittedName>
        <fullName evidence="10">Acyl-CoA dehydrogenase</fullName>
    </submittedName>
</protein>
<keyword evidence="4 6" id="KW-0274">FAD</keyword>
<dbReference type="Pfam" id="PF02771">
    <property type="entry name" value="Acyl-CoA_dh_N"/>
    <property type="match status" value="1"/>
</dbReference>
<dbReference type="CDD" id="cd00567">
    <property type="entry name" value="ACAD"/>
    <property type="match status" value="1"/>
</dbReference>
<comment type="cofactor">
    <cofactor evidence="1 6">
        <name>FAD</name>
        <dbReference type="ChEBI" id="CHEBI:57692"/>
    </cofactor>
</comment>
<evidence type="ECO:0000256" key="4">
    <source>
        <dbReference type="ARBA" id="ARBA00022827"/>
    </source>
</evidence>
<dbReference type="Gene3D" id="2.40.110.10">
    <property type="entry name" value="Butyryl-CoA Dehydrogenase, subunit A, domain 2"/>
    <property type="match status" value="1"/>
</dbReference>
<dbReference type="AlphaFoldDB" id="A0A4V3RXU6"/>
<evidence type="ECO:0000256" key="1">
    <source>
        <dbReference type="ARBA" id="ARBA00001974"/>
    </source>
</evidence>
<dbReference type="GO" id="GO:0003995">
    <property type="term" value="F:acyl-CoA dehydrogenase activity"/>
    <property type="evidence" value="ECO:0007669"/>
    <property type="project" value="TreeGrafter"/>
</dbReference>
<dbReference type="EMBL" id="SRXW01000004">
    <property type="protein sequence ID" value="TGY87879.1"/>
    <property type="molecule type" value="Genomic_DNA"/>
</dbReference>
<comment type="caution">
    <text evidence="10">The sequence shown here is derived from an EMBL/GenBank/DDBJ whole genome shotgun (WGS) entry which is preliminary data.</text>
</comment>
<evidence type="ECO:0000256" key="5">
    <source>
        <dbReference type="ARBA" id="ARBA00023002"/>
    </source>
</evidence>
<dbReference type="InterPro" id="IPR046373">
    <property type="entry name" value="Acyl-CoA_Oxase/DH_mid-dom_sf"/>
</dbReference>
<dbReference type="InterPro" id="IPR009100">
    <property type="entry name" value="AcylCoA_DH/oxidase_NM_dom_sf"/>
</dbReference>
<evidence type="ECO:0000313" key="11">
    <source>
        <dbReference type="Proteomes" id="UP000308054"/>
    </source>
</evidence>
<gene>
    <name evidence="10" type="ORF">E5163_13260</name>
</gene>
<evidence type="ECO:0000256" key="3">
    <source>
        <dbReference type="ARBA" id="ARBA00022630"/>
    </source>
</evidence>
<dbReference type="GO" id="GO:0050660">
    <property type="term" value="F:flavin adenine dinucleotide binding"/>
    <property type="evidence" value="ECO:0007669"/>
    <property type="project" value="InterPro"/>
</dbReference>
<dbReference type="SUPFAM" id="SSF56645">
    <property type="entry name" value="Acyl-CoA dehydrogenase NM domain-like"/>
    <property type="match status" value="1"/>
</dbReference>
<dbReference type="InterPro" id="IPR036250">
    <property type="entry name" value="AcylCo_DH-like_C"/>
</dbReference>
<evidence type="ECO:0000259" key="9">
    <source>
        <dbReference type="Pfam" id="PF02771"/>
    </source>
</evidence>
<feature type="domain" description="Acyl-CoA oxidase/dehydrogenase middle" evidence="8">
    <location>
        <begin position="133"/>
        <end position="209"/>
    </location>
</feature>
<evidence type="ECO:0000259" key="8">
    <source>
        <dbReference type="Pfam" id="PF02770"/>
    </source>
</evidence>
<dbReference type="InterPro" id="IPR037069">
    <property type="entry name" value="AcylCoA_DH/ox_N_sf"/>
</dbReference>
<dbReference type="InterPro" id="IPR006091">
    <property type="entry name" value="Acyl-CoA_Oxase/DH_mid-dom"/>
</dbReference>
<accession>A0A4V3RXU6</accession>
<dbReference type="Gene3D" id="1.20.140.10">
    <property type="entry name" value="Butyryl-CoA Dehydrogenase, subunit A, domain 3"/>
    <property type="match status" value="1"/>
</dbReference>
<dbReference type="Gene3D" id="1.10.540.10">
    <property type="entry name" value="Acyl-CoA dehydrogenase/oxidase, N-terminal domain"/>
    <property type="match status" value="1"/>
</dbReference>
<dbReference type="InterPro" id="IPR009075">
    <property type="entry name" value="AcylCo_DH/oxidase_C"/>
</dbReference>
<dbReference type="Pfam" id="PF02770">
    <property type="entry name" value="Acyl-CoA_dh_M"/>
    <property type="match status" value="1"/>
</dbReference>
<proteinExistence type="inferred from homology"/>
<dbReference type="PANTHER" id="PTHR43884:SF20">
    <property type="entry name" value="ACYL-COA DEHYDROGENASE FADE28"/>
    <property type="match status" value="1"/>
</dbReference>
<feature type="domain" description="Acyl-CoA dehydrogenase/oxidase C-terminal" evidence="7">
    <location>
        <begin position="231"/>
        <end position="370"/>
    </location>
</feature>
<dbReference type="OrthoDB" id="7328575at2"/>
<reference evidence="10 11" key="1">
    <citation type="journal article" date="2017" name="Int. J. Syst. Evol. Microbiol.">
        <title>Marinicauda algicola sp. nov., isolated from a marine red alga Rhodosorus marinus.</title>
        <authorList>
            <person name="Jeong S.E."/>
            <person name="Jeon S.H."/>
            <person name="Chun B.H."/>
            <person name="Kim D.W."/>
            <person name="Jeon C.O."/>
        </authorList>
    </citation>
    <scope>NUCLEOTIDE SEQUENCE [LARGE SCALE GENOMIC DNA]</scope>
    <source>
        <strain evidence="10 11">JCM 31718</strain>
    </source>
</reference>
<dbReference type="RefSeq" id="WP_135996780.1">
    <property type="nucleotide sequence ID" value="NZ_CP071057.1"/>
</dbReference>
<evidence type="ECO:0000259" key="7">
    <source>
        <dbReference type="Pfam" id="PF00441"/>
    </source>
</evidence>
<sequence length="374" mass="40166">MSFILNEEEQMLRDSAKAFLAQSAPVSALRKLRDESDPVGFSKQLWASMAEMGWTGILVEEDHGGVDMGYAAAGLLLQEMGRTLTASPFLATSVLAASALKLAGTDAQKAAWLPKIAAGETVIAFAVDERARHNPDHVETRATKDGNGFRLNGKKRFVSCGMGADAVIVAARTEDDRINLFLVDTGAKGVERTPRRTVDSHVPADFAFDDVKLDGDALLAGAEDSETAYRHVLDAGRACLAAESLGVAEEAFDRTIDYIKEREQFGQPIGSFQGLQHRAAHLYSEMELARTLVLKALRVLDETPSQAPLWCAAAKAKATAVSRLAGSEGIQMYGGVGMTDEYDIGLYYKRAQAAGEFLGDDSWAAGQVAKLAGY</sequence>
<dbReference type="SUPFAM" id="SSF47203">
    <property type="entry name" value="Acyl-CoA dehydrogenase C-terminal domain-like"/>
    <property type="match status" value="1"/>
</dbReference>
<organism evidence="10 11">
    <name type="scientific">Marinicauda algicola</name>
    <dbReference type="NCBI Taxonomy" id="2029849"/>
    <lineage>
        <taxon>Bacteria</taxon>
        <taxon>Pseudomonadati</taxon>
        <taxon>Pseudomonadota</taxon>
        <taxon>Alphaproteobacteria</taxon>
        <taxon>Maricaulales</taxon>
        <taxon>Maricaulaceae</taxon>
        <taxon>Marinicauda</taxon>
    </lineage>
</organism>
<dbReference type="Proteomes" id="UP000308054">
    <property type="component" value="Unassembled WGS sequence"/>
</dbReference>
<dbReference type="Pfam" id="PF00441">
    <property type="entry name" value="Acyl-CoA_dh_1"/>
    <property type="match status" value="1"/>
</dbReference>
<dbReference type="PANTHER" id="PTHR43884">
    <property type="entry name" value="ACYL-COA DEHYDROGENASE"/>
    <property type="match status" value="1"/>
</dbReference>
<dbReference type="InterPro" id="IPR013786">
    <property type="entry name" value="AcylCoA_DH/ox_N"/>
</dbReference>